<accession>Q49995</accession>
<dbReference type="EMBL" id="U15181">
    <property type="protein sequence ID" value="AAA62934.1"/>
    <property type="molecule type" value="Genomic_DNA"/>
</dbReference>
<reference evidence="1" key="1">
    <citation type="submission" date="1994-09" db="EMBL/GenBank/DDBJ databases">
        <authorList>
            <person name="Robison K."/>
        </authorList>
    </citation>
    <scope>NUCLEOTIDE SEQUENCE</scope>
</reference>
<reference evidence="1" key="2">
    <citation type="submission" date="1995-04" db="EMBL/GenBank/DDBJ databases">
        <authorList>
            <person name="Smith D.R."/>
        </authorList>
    </citation>
    <scope>NUCLEOTIDE SEQUENCE</scope>
</reference>
<name>Q49995_MYCLR</name>
<protein>
    <submittedName>
        <fullName evidence="1">U1764m</fullName>
    </submittedName>
</protein>
<proteinExistence type="predicted"/>
<dbReference type="AlphaFoldDB" id="Q49995"/>
<organism evidence="1">
    <name type="scientific">Mycobacterium leprae</name>
    <dbReference type="NCBI Taxonomy" id="1769"/>
    <lineage>
        <taxon>Bacteria</taxon>
        <taxon>Bacillati</taxon>
        <taxon>Actinomycetota</taxon>
        <taxon>Actinomycetes</taxon>
        <taxon>Mycobacteriales</taxon>
        <taxon>Mycobacteriaceae</taxon>
        <taxon>Mycobacterium</taxon>
    </lineage>
</organism>
<evidence type="ECO:0000313" key="1">
    <source>
        <dbReference type="EMBL" id="AAA62934.1"/>
    </source>
</evidence>
<sequence>MFNGSDTKELRWCAWGNVGYTRYRLGVDAAGAIIGRASSTTGARLQERTIIRITKFNYDSRQ</sequence>